<accession>A0A1H9AWN7</accession>
<gene>
    <name evidence="1" type="ORF">SAMN04487977_101500</name>
</gene>
<protein>
    <submittedName>
        <fullName evidence="1">Uncharacterized protein</fullName>
    </submittedName>
</protein>
<dbReference type="EMBL" id="FOFU01000001">
    <property type="protein sequence ID" value="SEP81222.1"/>
    <property type="molecule type" value="Genomic_DNA"/>
</dbReference>
<name>A0A1H9AWN7_9SPIR</name>
<reference evidence="1 2" key="1">
    <citation type="submission" date="2016-10" db="EMBL/GenBank/DDBJ databases">
        <authorList>
            <person name="de Groot N.N."/>
        </authorList>
    </citation>
    <scope>NUCLEOTIDE SEQUENCE [LARGE SCALE GENOMIC DNA]</scope>
    <source>
        <strain evidence="1 2">B25</strain>
    </source>
</reference>
<proteinExistence type="predicted"/>
<evidence type="ECO:0000313" key="1">
    <source>
        <dbReference type="EMBL" id="SEP81222.1"/>
    </source>
</evidence>
<dbReference type="Proteomes" id="UP000182360">
    <property type="component" value="Unassembled WGS sequence"/>
</dbReference>
<sequence>MDKQELKALWEYAETLPKGSKLYEEAKQILIEELSKEVKK</sequence>
<dbReference type="RefSeq" id="WP_256210225.1">
    <property type="nucleotide sequence ID" value="NZ_FOFU01000001.1"/>
</dbReference>
<keyword evidence="2" id="KW-1185">Reference proteome</keyword>
<organism evidence="1 2">
    <name type="scientific">Treponema bryantii</name>
    <dbReference type="NCBI Taxonomy" id="163"/>
    <lineage>
        <taxon>Bacteria</taxon>
        <taxon>Pseudomonadati</taxon>
        <taxon>Spirochaetota</taxon>
        <taxon>Spirochaetia</taxon>
        <taxon>Spirochaetales</taxon>
        <taxon>Treponemataceae</taxon>
        <taxon>Treponema</taxon>
    </lineage>
</organism>
<evidence type="ECO:0000313" key="2">
    <source>
        <dbReference type="Proteomes" id="UP000182360"/>
    </source>
</evidence>
<dbReference type="AlphaFoldDB" id="A0A1H9AWN7"/>